<dbReference type="PROSITE" id="PS50067">
    <property type="entry name" value="KINESIN_MOTOR_2"/>
    <property type="match status" value="1"/>
</dbReference>
<dbReference type="Pfam" id="PF00225">
    <property type="entry name" value="Kinesin"/>
    <property type="match status" value="1"/>
</dbReference>
<dbReference type="SUPFAM" id="SSF52540">
    <property type="entry name" value="P-loop containing nucleoside triphosphate hydrolases"/>
    <property type="match status" value="1"/>
</dbReference>
<dbReference type="PANTHER" id="PTHR47972">
    <property type="entry name" value="KINESIN-LIKE PROTEIN KLP-3"/>
    <property type="match status" value="1"/>
</dbReference>
<keyword evidence="5 6" id="KW-0505">Motor protein</keyword>
<comment type="similarity">
    <text evidence="1">Belongs to the TRAFAC class myosin-kinesin ATPase superfamily. Kinesin family. KIN-14 subfamily.</text>
</comment>
<gene>
    <name evidence="10" type="ORF">CDEB00056_LOCUS9945</name>
</gene>
<feature type="coiled-coil region" evidence="7">
    <location>
        <begin position="352"/>
        <end position="386"/>
    </location>
</feature>
<dbReference type="PANTHER" id="PTHR47972:SF45">
    <property type="entry name" value="PROTEIN CLARET SEGREGATIONAL"/>
    <property type="match status" value="1"/>
</dbReference>
<dbReference type="Gene3D" id="3.40.850.10">
    <property type="entry name" value="Kinesin motor domain"/>
    <property type="match status" value="1"/>
</dbReference>
<keyword evidence="7" id="KW-0175">Coiled coil</keyword>
<organism evidence="10">
    <name type="scientific">Chaetoceros debilis</name>
    <dbReference type="NCBI Taxonomy" id="122233"/>
    <lineage>
        <taxon>Eukaryota</taxon>
        <taxon>Sar</taxon>
        <taxon>Stramenopiles</taxon>
        <taxon>Ochrophyta</taxon>
        <taxon>Bacillariophyta</taxon>
        <taxon>Coscinodiscophyceae</taxon>
        <taxon>Chaetocerotophycidae</taxon>
        <taxon>Chaetocerotales</taxon>
        <taxon>Chaetocerotaceae</taxon>
        <taxon>Chaetoceros</taxon>
    </lineage>
</organism>
<evidence type="ECO:0000256" key="7">
    <source>
        <dbReference type="SAM" id="Coils"/>
    </source>
</evidence>
<feature type="coiled-coil region" evidence="7">
    <location>
        <begin position="637"/>
        <end position="714"/>
    </location>
</feature>
<dbReference type="GO" id="GO:0008017">
    <property type="term" value="F:microtubule binding"/>
    <property type="evidence" value="ECO:0007669"/>
    <property type="project" value="InterPro"/>
</dbReference>
<dbReference type="InterPro" id="IPR019821">
    <property type="entry name" value="Kinesin_motor_CS"/>
</dbReference>
<sequence length="1142" mass="126733">MEALAQQMEEAAMQKEPELVPANEAPAPAAEPSAEQPPAPSPAKKSQQQGDLLDEVADKSIPKTINMSFEEDRANQVVSPGESTFDGTSTIGSSTSEPTTETNNSRTSRNRSSRKTPSSNRNSATNGGTGSRTGSRAGSRAGSRGGNSRGSNRKAASSNNQPSPATNSGRRTYHRNTYSGSSRMQSSTVPRPFKRPGPLSYSKTVRLGGSSAPFSAREVDDKTRAVLADMNEYDSAQLETENIAADIFSPGTGISDDEIRKIMRVRVSSKQMELEQQVAAGNKVIKRLKDTLTALTKGKNEYIHRSIDAEKNSRNGWAQALETAQLLDEDRGFFKQKVKQLEVDNTIWKDNAKDTMRELSLSEDKMQNLRNEIEDLKQRLSDAENAGTQALIALEVEKARNKESLKQNQEWRDTQLAKAHDAAERNQHRENVEAMEKRIREETDTLQKKLQGQIDRVRELENELVLSESQFARAIADSEAASSRANSKDKDMTELMKSIKDIQDAAHLREEEANKHRRSAEKKVSELEKALAVTKGELNVFNHERSTLKETLDSARQERLSAMKSLDDIKEQVDELKAELNTAVSQLTLEKELRSRSEQKEREERNERIALSAQMVAMTKEHAMMETTLSESKDVMETKWRKKLEAQEEKYENKEKDIVVLNERVAGLQGEISALMDALKDEKNLAAAENAEEMSKLRSEIEIMKERFRAEELKGLALGASSAEQVLEFEKTIREGQSERRKMHNLIQELRGNVRVFARIRPFLPGDGVDDDAQPMAVAKSETALKLSMDEKDRKGHSFTFDRVFGPSVGQEVVFTEVSEFVQSALDGYNVCLFSYGQTGSGKTHTMQGTGNGQMKGIIPRAIAQVGQYKELLEKDGWQYDMQVSFVEIYNESIRDLLRLEEDSGLVHNIKVGSDGRRFITDINMVPLEPSDEEAVEQVMRQAAKYRSVGSTDMNAESSRSHSVFTLHLTALNPESRQALRGTLNLCDLAGSERLDRSKATGARAKETVAINKSLSSLTDVFVSIGKKASHIPFRNSKLTYLLQPSLSGDGKTLMLVNMSPTEQSCSETLCSLRFASQVNKCELGKAKRSLEEVDEEDAASISSSMSATSSRAPMGGKRGGAMKSPPARNRRPTGGRPAGRR</sequence>
<evidence type="ECO:0000256" key="2">
    <source>
        <dbReference type="ARBA" id="ARBA00022701"/>
    </source>
</evidence>
<proteinExistence type="inferred from homology"/>
<evidence type="ECO:0000256" key="3">
    <source>
        <dbReference type="ARBA" id="ARBA00022741"/>
    </source>
</evidence>
<feature type="region of interest" description="Disordered" evidence="8">
    <location>
        <begin position="1088"/>
        <end position="1142"/>
    </location>
</feature>
<dbReference type="AlphaFoldDB" id="A0A7S3Q435"/>
<feature type="compositionally biased region" description="Polar residues" evidence="8">
    <location>
        <begin position="76"/>
        <end position="86"/>
    </location>
</feature>
<keyword evidence="3 6" id="KW-0547">Nucleotide-binding</keyword>
<evidence type="ECO:0000313" key="10">
    <source>
        <dbReference type="EMBL" id="CAE0465104.1"/>
    </source>
</evidence>
<dbReference type="SMART" id="SM00129">
    <property type="entry name" value="KISc"/>
    <property type="match status" value="1"/>
</dbReference>
<dbReference type="PROSITE" id="PS00411">
    <property type="entry name" value="KINESIN_MOTOR_1"/>
    <property type="match status" value="1"/>
</dbReference>
<feature type="compositionally biased region" description="Low complexity" evidence="8">
    <location>
        <begin position="1"/>
        <end position="11"/>
    </location>
</feature>
<feature type="domain" description="Kinesin motor" evidence="9">
    <location>
        <begin position="753"/>
        <end position="1082"/>
    </location>
</feature>
<accession>A0A7S3Q435</accession>
<dbReference type="EMBL" id="HBIO01012785">
    <property type="protein sequence ID" value="CAE0465104.1"/>
    <property type="molecule type" value="Transcribed_RNA"/>
</dbReference>
<dbReference type="GO" id="GO:0007018">
    <property type="term" value="P:microtubule-based movement"/>
    <property type="evidence" value="ECO:0007669"/>
    <property type="project" value="InterPro"/>
</dbReference>
<feature type="region of interest" description="Disordered" evidence="8">
    <location>
        <begin position="1"/>
        <end position="214"/>
    </location>
</feature>
<evidence type="ECO:0000256" key="6">
    <source>
        <dbReference type="PROSITE-ProRule" id="PRU00283"/>
    </source>
</evidence>
<evidence type="ECO:0000259" key="9">
    <source>
        <dbReference type="PROSITE" id="PS50067"/>
    </source>
</evidence>
<evidence type="ECO:0000256" key="5">
    <source>
        <dbReference type="ARBA" id="ARBA00023175"/>
    </source>
</evidence>
<keyword evidence="4 6" id="KW-0067">ATP-binding</keyword>
<feature type="compositionally biased region" description="Polar residues" evidence="8">
    <location>
        <begin position="154"/>
        <end position="189"/>
    </location>
</feature>
<dbReference type="PRINTS" id="PR00380">
    <property type="entry name" value="KINESINHEAVY"/>
</dbReference>
<feature type="compositionally biased region" description="Low complexity" evidence="8">
    <location>
        <begin position="1100"/>
        <end position="1113"/>
    </location>
</feature>
<dbReference type="GO" id="GO:0005874">
    <property type="term" value="C:microtubule"/>
    <property type="evidence" value="ECO:0007669"/>
    <property type="project" value="UniProtKB-KW"/>
</dbReference>
<feature type="compositionally biased region" description="Low complexity" evidence="8">
    <location>
        <begin position="21"/>
        <end position="34"/>
    </location>
</feature>
<feature type="compositionally biased region" description="Low complexity" evidence="8">
    <location>
        <begin position="115"/>
        <end position="142"/>
    </location>
</feature>
<evidence type="ECO:0000256" key="8">
    <source>
        <dbReference type="SAM" id="MobiDB-lite"/>
    </source>
</evidence>
<protein>
    <recommendedName>
        <fullName evidence="9">Kinesin motor domain-containing protein</fullName>
    </recommendedName>
</protein>
<feature type="coiled-coil region" evidence="7">
    <location>
        <begin position="425"/>
        <end position="477"/>
    </location>
</feature>
<feature type="compositionally biased region" description="Low complexity" evidence="8">
    <location>
        <begin position="87"/>
        <end position="107"/>
    </location>
</feature>
<dbReference type="InterPro" id="IPR027640">
    <property type="entry name" value="Kinesin-like_fam"/>
</dbReference>
<dbReference type="GO" id="GO:0005524">
    <property type="term" value="F:ATP binding"/>
    <property type="evidence" value="ECO:0007669"/>
    <property type="project" value="UniProtKB-UniRule"/>
</dbReference>
<dbReference type="InterPro" id="IPR036961">
    <property type="entry name" value="Kinesin_motor_dom_sf"/>
</dbReference>
<reference evidence="10" key="1">
    <citation type="submission" date="2021-01" db="EMBL/GenBank/DDBJ databases">
        <authorList>
            <person name="Corre E."/>
            <person name="Pelletier E."/>
            <person name="Niang G."/>
            <person name="Scheremetjew M."/>
            <person name="Finn R."/>
            <person name="Kale V."/>
            <person name="Holt S."/>
            <person name="Cochrane G."/>
            <person name="Meng A."/>
            <person name="Brown T."/>
            <person name="Cohen L."/>
        </authorList>
    </citation>
    <scope>NUCLEOTIDE SEQUENCE</scope>
    <source>
        <strain evidence="10">MM31A-1</strain>
    </source>
</reference>
<name>A0A7S3Q435_9STRA</name>
<dbReference type="InterPro" id="IPR001752">
    <property type="entry name" value="Kinesin_motor_dom"/>
</dbReference>
<evidence type="ECO:0000256" key="1">
    <source>
        <dbReference type="ARBA" id="ARBA00010899"/>
    </source>
</evidence>
<feature type="coiled-coil region" evidence="7">
    <location>
        <begin position="510"/>
        <end position="590"/>
    </location>
</feature>
<feature type="compositionally biased region" description="Basic residues" evidence="8">
    <location>
        <begin position="1129"/>
        <end position="1142"/>
    </location>
</feature>
<keyword evidence="2" id="KW-0493">Microtubule</keyword>
<dbReference type="GO" id="GO:0003777">
    <property type="term" value="F:microtubule motor activity"/>
    <property type="evidence" value="ECO:0007669"/>
    <property type="project" value="InterPro"/>
</dbReference>
<dbReference type="InterPro" id="IPR027417">
    <property type="entry name" value="P-loop_NTPase"/>
</dbReference>
<feature type="binding site" evidence="6">
    <location>
        <begin position="837"/>
        <end position="844"/>
    </location>
    <ligand>
        <name>ATP</name>
        <dbReference type="ChEBI" id="CHEBI:30616"/>
    </ligand>
</feature>
<evidence type="ECO:0000256" key="4">
    <source>
        <dbReference type="ARBA" id="ARBA00022840"/>
    </source>
</evidence>